<evidence type="ECO:0000256" key="10">
    <source>
        <dbReference type="ARBA" id="ARBA00023004"/>
    </source>
</evidence>
<feature type="signal peptide" evidence="14">
    <location>
        <begin position="1"/>
        <end position="22"/>
    </location>
</feature>
<proteinExistence type="inferred from homology"/>
<dbReference type="GO" id="GO:0005506">
    <property type="term" value="F:iron ion binding"/>
    <property type="evidence" value="ECO:0007669"/>
    <property type="project" value="InterPro"/>
</dbReference>
<dbReference type="GO" id="GO:0020037">
    <property type="term" value="F:heme binding"/>
    <property type="evidence" value="ECO:0007669"/>
    <property type="project" value="InterPro"/>
</dbReference>
<keyword evidence="6" id="KW-0479">Metal-binding</keyword>
<comment type="subcellular location">
    <subcellularLocation>
        <location evidence="3">Endoplasmic reticulum membrane</location>
        <topology evidence="3">Peripheral membrane protein</topology>
    </subcellularLocation>
    <subcellularLocation>
        <location evidence="2">Microsome membrane</location>
        <topology evidence="2">Peripheral membrane protein</topology>
    </subcellularLocation>
</comment>
<feature type="compositionally biased region" description="Basic residues" evidence="13">
    <location>
        <begin position="187"/>
        <end position="196"/>
    </location>
</feature>
<comment type="caution">
    <text evidence="15">The sequence shown here is derived from an EMBL/GenBank/DDBJ whole genome shotgun (WGS) entry which is preliminary data.</text>
</comment>
<dbReference type="GO" id="GO:0004497">
    <property type="term" value="F:monooxygenase activity"/>
    <property type="evidence" value="ECO:0007669"/>
    <property type="project" value="UniProtKB-KW"/>
</dbReference>
<keyword evidence="14" id="KW-0732">Signal</keyword>
<dbReference type="Gene3D" id="1.10.630.10">
    <property type="entry name" value="Cytochrome P450"/>
    <property type="match status" value="1"/>
</dbReference>
<dbReference type="GO" id="GO:0106005">
    <property type="term" value="P:RNA 5'-cap (guanine-N7)-methylation"/>
    <property type="evidence" value="ECO:0007669"/>
    <property type="project" value="InterPro"/>
</dbReference>
<evidence type="ECO:0000256" key="1">
    <source>
        <dbReference type="ARBA" id="ARBA00001971"/>
    </source>
</evidence>
<dbReference type="GO" id="GO:0003723">
    <property type="term" value="F:RNA binding"/>
    <property type="evidence" value="ECO:0007669"/>
    <property type="project" value="InterPro"/>
</dbReference>
<accession>A0A8K0KH20</accession>
<evidence type="ECO:0000256" key="12">
    <source>
        <dbReference type="ARBA" id="ARBA00023136"/>
    </source>
</evidence>
<evidence type="ECO:0000256" key="9">
    <source>
        <dbReference type="ARBA" id="ARBA00023002"/>
    </source>
</evidence>
<keyword evidence="12" id="KW-0472">Membrane</keyword>
<dbReference type="SUPFAM" id="SSF48264">
    <property type="entry name" value="Cytochrome P450"/>
    <property type="match status" value="1"/>
</dbReference>
<evidence type="ECO:0000313" key="16">
    <source>
        <dbReference type="Proteomes" id="UP000792457"/>
    </source>
</evidence>
<keyword evidence="8" id="KW-0492">Microsome</keyword>
<evidence type="ECO:0000256" key="7">
    <source>
        <dbReference type="ARBA" id="ARBA00022824"/>
    </source>
</evidence>
<feature type="compositionally biased region" description="Basic and acidic residues" evidence="13">
    <location>
        <begin position="171"/>
        <end position="186"/>
    </location>
</feature>
<dbReference type="InterPro" id="IPR001128">
    <property type="entry name" value="Cyt_P450"/>
</dbReference>
<evidence type="ECO:0000256" key="2">
    <source>
        <dbReference type="ARBA" id="ARBA00004174"/>
    </source>
</evidence>
<dbReference type="Proteomes" id="UP000792457">
    <property type="component" value="Unassembled WGS sequence"/>
</dbReference>
<dbReference type="InterPro" id="IPR050196">
    <property type="entry name" value="Cytochrome_P450_Monoox"/>
</dbReference>
<evidence type="ECO:0000256" key="5">
    <source>
        <dbReference type="ARBA" id="ARBA00022617"/>
    </source>
</evidence>
<evidence type="ECO:0000256" key="11">
    <source>
        <dbReference type="ARBA" id="ARBA00023033"/>
    </source>
</evidence>
<organism evidence="15 16">
    <name type="scientific">Ladona fulva</name>
    <name type="common">Scarce chaser dragonfly</name>
    <name type="synonym">Libellula fulva</name>
    <dbReference type="NCBI Taxonomy" id="123851"/>
    <lineage>
        <taxon>Eukaryota</taxon>
        <taxon>Metazoa</taxon>
        <taxon>Ecdysozoa</taxon>
        <taxon>Arthropoda</taxon>
        <taxon>Hexapoda</taxon>
        <taxon>Insecta</taxon>
        <taxon>Pterygota</taxon>
        <taxon>Palaeoptera</taxon>
        <taxon>Odonata</taxon>
        <taxon>Epiprocta</taxon>
        <taxon>Anisoptera</taxon>
        <taxon>Libelluloidea</taxon>
        <taxon>Libellulidae</taxon>
        <taxon>Ladona</taxon>
    </lineage>
</organism>
<keyword evidence="5" id="KW-0349">Heme</keyword>
<keyword evidence="9" id="KW-0560">Oxidoreductase</keyword>
<evidence type="ECO:0000256" key="3">
    <source>
        <dbReference type="ARBA" id="ARBA00004406"/>
    </source>
</evidence>
<evidence type="ECO:0000313" key="15">
    <source>
        <dbReference type="EMBL" id="KAG8235089.1"/>
    </source>
</evidence>
<dbReference type="AlphaFoldDB" id="A0A8K0KH20"/>
<evidence type="ECO:0000256" key="14">
    <source>
        <dbReference type="SAM" id="SignalP"/>
    </source>
</evidence>
<name>A0A8K0KH20_LADFU</name>
<dbReference type="InterPro" id="IPR028271">
    <property type="entry name" value="RAMAC"/>
</dbReference>
<dbReference type="EMBL" id="KZ308876">
    <property type="protein sequence ID" value="KAG8235089.1"/>
    <property type="molecule type" value="Genomic_DNA"/>
</dbReference>
<dbReference type="Pfam" id="PF00067">
    <property type="entry name" value="p450"/>
    <property type="match status" value="1"/>
</dbReference>
<protein>
    <submittedName>
        <fullName evidence="15">Uncharacterized protein</fullName>
    </submittedName>
</protein>
<dbReference type="InterPro" id="IPR036396">
    <property type="entry name" value="Cyt_P450_sf"/>
</dbReference>
<feature type="chain" id="PRO_5035437309" evidence="14">
    <location>
        <begin position="23"/>
        <end position="227"/>
    </location>
</feature>
<reference evidence="15" key="1">
    <citation type="submission" date="2013-04" db="EMBL/GenBank/DDBJ databases">
        <authorList>
            <person name="Qu J."/>
            <person name="Murali S.C."/>
            <person name="Bandaranaike D."/>
            <person name="Bellair M."/>
            <person name="Blankenburg K."/>
            <person name="Chao H."/>
            <person name="Dinh H."/>
            <person name="Doddapaneni H."/>
            <person name="Downs B."/>
            <person name="Dugan-Rocha S."/>
            <person name="Elkadiri S."/>
            <person name="Gnanaolivu R.D."/>
            <person name="Hernandez B."/>
            <person name="Javaid M."/>
            <person name="Jayaseelan J.C."/>
            <person name="Lee S."/>
            <person name="Li M."/>
            <person name="Ming W."/>
            <person name="Munidasa M."/>
            <person name="Muniz J."/>
            <person name="Nguyen L."/>
            <person name="Ongeri F."/>
            <person name="Osuji N."/>
            <person name="Pu L.-L."/>
            <person name="Puazo M."/>
            <person name="Qu C."/>
            <person name="Quiroz J."/>
            <person name="Raj R."/>
            <person name="Weissenberger G."/>
            <person name="Xin Y."/>
            <person name="Zou X."/>
            <person name="Han Y."/>
            <person name="Richards S."/>
            <person name="Worley K."/>
            <person name="Muzny D."/>
            <person name="Gibbs R."/>
        </authorList>
    </citation>
    <scope>NUCLEOTIDE SEQUENCE</scope>
    <source>
        <strain evidence="15">Sampled in the wild</strain>
    </source>
</reference>
<dbReference type="OrthoDB" id="5875297at2759"/>
<sequence>MTSATAAAAILLVTGFYPCCENFENLYQEIKVTLGDEMDFTYQKLSELQLLERVIKESLRLYPSVPFIGRKLKEDIKLGEMKMEVDIITYLTMSTPEDKVIEEESLAVPDLTDEQKAFLEECERDFKKRYTDEDEDFSVVFEQESSSPPILFPWHRFQNNRYSRGNYSRNYDQRNRYHDRSYDNRKHYNNRSHHNDHRSNSDISLHPLSNFLGICERKNSLDSIGQR</sequence>
<evidence type="ECO:0000256" key="8">
    <source>
        <dbReference type="ARBA" id="ARBA00022848"/>
    </source>
</evidence>
<feature type="region of interest" description="Disordered" evidence="13">
    <location>
        <begin position="165"/>
        <end position="202"/>
    </location>
</feature>
<evidence type="ECO:0000256" key="13">
    <source>
        <dbReference type="SAM" id="MobiDB-lite"/>
    </source>
</evidence>
<keyword evidence="16" id="KW-1185">Reference proteome</keyword>
<dbReference type="GO" id="GO:0016705">
    <property type="term" value="F:oxidoreductase activity, acting on paired donors, with incorporation or reduction of molecular oxygen"/>
    <property type="evidence" value="ECO:0007669"/>
    <property type="project" value="InterPro"/>
</dbReference>
<keyword evidence="10" id="KW-0408">Iron</keyword>
<dbReference type="PANTHER" id="PTHR24291:SF189">
    <property type="entry name" value="CYTOCHROME P450 4C3-RELATED"/>
    <property type="match status" value="1"/>
</dbReference>
<evidence type="ECO:0000256" key="4">
    <source>
        <dbReference type="ARBA" id="ARBA00010617"/>
    </source>
</evidence>
<comment type="similarity">
    <text evidence="4">Belongs to the cytochrome P450 family.</text>
</comment>
<keyword evidence="11" id="KW-0503">Monooxygenase</keyword>
<dbReference type="Pfam" id="PF15320">
    <property type="entry name" value="RAM"/>
    <property type="match status" value="1"/>
</dbReference>
<gene>
    <name evidence="15" type="ORF">J437_LFUL014421</name>
</gene>
<reference evidence="15" key="2">
    <citation type="submission" date="2017-10" db="EMBL/GenBank/DDBJ databases">
        <title>Ladona fulva Genome sequencing and assembly.</title>
        <authorList>
            <person name="Murali S."/>
            <person name="Richards S."/>
            <person name="Bandaranaike D."/>
            <person name="Bellair M."/>
            <person name="Blankenburg K."/>
            <person name="Chao H."/>
            <person name="Dinh H."/>
            <person name="Doddapaneni H."/>
            <person name="Dugan-Rocha S."/>
            <person name="Elkadiri S."/>
            <person name="Gnanaolivu R."/>
            <person name="Hernandez B."/>
            <person name="Skinner E."/>
            <person name="Javaid M."/>
            <person name="Lee S."/>
            <person name="Li M."/>
            <person name="Ming W."/>
            <person name="Munidasa M."/>
            <person name="Muniz J."/>
            <person name="Nguyen L."/>
            <person name="Hughes D."/>
            <person name="Osuji N."/>
            <person name="Pu L.-L."/>
            <person name="Puazo M."/>
            <person name="Qu C."/>
            <person name="Quiroz J."/>
            <person name="Raj R."/>
            <person name="Weissenberger G."/>
            <person name="Xin Y."/>
            <person name="Zou X."/>
            <person name="Han Y."/>
            <person name="Worley K."/>
            <person name="Muzny D."/>
            <person name="Gibbs R."/>
        </authorList>
    </citation>
    <scope>NUCLEOTIDE SEQUENCE</scope>
    <source>
        <strain evidence="15">Sampled in the wild</strain>
    </source>
</reference>
<dbReference type="PANTHER" id="PTHR24291">
    <property type="entry name" value="CYTOCHROME P450 FAMILY 4"/>
    <property type="match status" value="1"/>
</dbReference>
<keyword evidence="7" id="KW-0256">Endoplasmic reticulum</keyword>
<dbReference type="GO" id="GO:0031533">
    <property type="term" value="C:mRNA capping enzyme complex"/>
    <property type="evidence" value="ECO:0007669"/>
    <property type="project" value="InterPro"/>
</dbReference>
<comment type="cofactor">
    <cofactor evidence="1">
        <name>heme</name>
        <dbReference type="ChEBI" id="CHEBI:30413"/>
    </cofactor>
</comment>
<dbReference type="GO" id="GO:0005789">
    <property type="term" value="C:endoplasmic reticulum membrane"/>
    <property type="evidence" value="ECO:0007669"/>
    <property type="project" value="UniProtKB-SubCell"/>
</dbReference>
<evidence type="ECO:0000256" key="6">
    <source>
        <dbReference type="ARBA" id="ARBA00022723"/>
    </source>
</evidence>